<dbReference type="Proteomes" id="UP001139308">
    <property type="component" value="Unassembled WGS sequence"/>
</dbReference>
<name>A0A9X1RVK0_9BURK</name>
<keyword evidence="3" id="KW-1185">Reference proteome</keyword>
<protein>
    <submittedName>
        <fullName evidence="2">CHAD domain-containing protein</fullName>
    </submittedName>
</protein>
<comment type="caution">
    <text evidence="2">The sequence shown here is derived from an EMBL/GenBank/DDBJ whole genome shotgun (WGS) entry which is preliminary data.</text>
</comment>
<dbReference type="PANTHER" id="PTHR39339">
    <property type="entry name" value="SLR1444 PROTEIN"/>
    <property type="match status" value="1"/>
</dbReference>
<reference evidence="2" key="1">
    <citation type="submission" date="2022-01" db="EMBL/GenBank/DDBJ databases">
        <title>Genome sequence and assembly of Parabukholderia sp. RG36.</title>
        <authorList>
            <person name="Chhetri G."/>
        </authorList>
    </citation>
    <scope>NUCLEOTIDE SEQUENCE</scope>
    <source>
        <strain evidence="2">RG36</strain>
    </source>
</reference>
<sequence length="107" mass="12264">MRRAAKARKPNVAAFHDVRKAGKKVRYLLELFGPVLSGRHQKTLDRLKKIQKRFGELNDVVASEALLHGNTPLLTAVGDPESTLKWRRKERKRRLRASAALLRSGWR</sequence>
<dbReference type="RefSeq" id="WP_238466604.1">
    <property type="nucleotide sequence ID" value="NZ_JAKLJA010000026.1"/>
</dbReference>
<dbReference type="EMBL" id="JAKLJA010000026">
    <property type="protein sequence ID" value="MCG5076697.1"/>
    <property type="molecule type" value="Genomic_DNA"/>
</dbReference>
<feature type="domain" description="CHAD" evidence="1">
    <location>
        <begin position="3"/>
        <end position="68"/>
    </location>
</feature>
<evidence type="ECO:0000313" key="2">
    <source>
        <dbReference type="EMBL" id="MCG5076697.1"/>
    </source>
</evidence>
<dbReference type="AlphaFoldDB" id="A0A9X1RVK0"/>
<dbReference type="InterPro" id="IPR007899">
    <property type="entry name" value="CHAD_dom"/>
</dbReference>
<dbReference type="Gene3D" id="1.40.20.10">
    <property type="entry name" value="CHAD domain"/>
    <property type="match status" value="1"/>
</dbReference>
<evidence type="ECO:0000259" key="1">
    <source>
        <dbReference type="Pfam" id="PF05235"/>
    </source>
</evidence>
<evidence type="ECO:0000313" key="3">
    <source>
        <dbReference type="Proteomes" id="UP001139308"/>
    </source>
</evidence>
<organism evidence="2 3">
    <name type="scientific">Paraburkholderia tagetis</name>
    <dbReference type="NCBI Taxonomy" id="2913261"/>
    <lineage>
        <taxon>Bacteria</taxon>
        <taxon>Pseudomonadati</taxon>
        <taxon>Pseudomonadota</taxon>
        <taxon>Betaproteobacteria</taxon>
        <taxon>Burkholderiales</taxon>
        <taxon>Burkholderiaceae</taxon>
        <taxon>Paraburkholderia</taxon>
    </lineage>
</organism>
<dbReference type="Pfam" id="PF05235">
    <property type="entry name" value="CHAD"/>
    <property type="match status" value="1"/>
</dbReference>
<dbReference type="PANTHER" id="PTHR39339:SF1">
    <property type="entry name" value="CHAD DOMAIN-CONTAINING PROTEIN"/>
    <property type="match status" value="1"/>
</dbReference>
<accession>A0A9X1RVK0</accession>
<dbReference type="InterPro" id="IPR038186">
    <property type="entry name" value="CHAD_dom_sf"/>
</dbReference>
<proteinExistence type="predicted"/>
<gene>
    <name evidence="2" type="ORF">L5014_25670</name>
</gene>